<dbReference type="EMBL" id="JAZHOF010000012">
    <property type="protein sequence ID" value="MEJ8574537.1"/>
    <property type="molecule type" value="Genomic_DNA"/>
</dbReference>
<evidence type="ECO:0000256" key="1">
    <source>
        <dbReference type="SAM" id="SignalP"/>
    </source>
</evidence>
<keyword evidence="1" id="KW-0732">Signal</keyword>
<feature type="signal peptide" evidence="1">
    <location>
        <begin position="1"/>
        <end position="21"/>
    </location>
</feature>
<dbReference type="RefSeq" id="WP_340332235.1">
    <property type="nucleotide sequence ID" value="NZ_JAZHOF010000012.1"/>
</dbReference>
<accession>A0AAW9RW63</accession>
<evidence type="ECO:0000313" key="3">
    <source>
        <dbReference type="Proteomes" id="UP001378188"/>
    </source>
</evidence>
<dbReference type="Gene3D" id="3.10.620.30">
    <property type="match status" value="1"/>
</dbReference>
<dbReference type="Proteomes" id="UP001378188">
    <property type="component" value="Unassembled WGS sequence"/>
</dbReference>
<reference evidence="2 3" key="1">
    <citation type="submission" date="2024-02" db="EMBL/GenBank/DDBJ databases">
        <title>Genome analysis and characterization of Microbaculum marinisediminis sp. nov., isolated from marine sediment.</title>
        <authorList>
            <person name="Du Z.-J."/>
            <person name="Ye Y.-Q."/>
            <person name="Zhang Z.-R."/>
            <person name="Yuan S.-M."/>
            <person name="Zhang X.-Y."/>
        </authorList>
    </citation>
    <scope>NUCLEOTIDE SEQUENCE [LARGE SCALE GENOMIC DNA]</scope>
    <source>
        <strain evidence="2 3">SDUM1044001</strain>
    </source>
</reference>
<feature type="chain" id="PRO_5044015751" evidence="1">
    <location>
        <begin position="22"/>
        <end position="212"/>
    </location>
</feature>
<comment type="caution">
    <text evidence="2">The sequence shown here is derived from an EMBL/GenBank/DDBJ whole genome shotgun (WGS) entry which is preliminary data.</text>
</comment>
<dbReference type="PANTHER" id="PTHR39327:SF1">
    <property type="entry name" value="BLR5470 PROTEIN"/>
    <property type="match status" value="1"/>
</dbReference>
<dbReference type="AlphaFoldDB" id="A0AAW9RW63"/>
<dbReference type="PANTHER" id="PTHR39327">
    <property type="match status" value="1"/>
</dbReference>
<protein>
    <submittedName>
        <fullName evidence="2">Transglutaminase-like cysteine peptidase</fullName>
    </submittedName>
</protein>
<proteinExistence type="predicted"/>
<gene>
    <name evidence="2" type="ORF">V3328_23865</name>
</gene>
<organism evidence="2 3">
    <name type="scientific">Microbaculum marinum</name>
    <dbReference type="NCBI Taxonomy" id="1764581"/>
    <lineage>
        <taxon>Bacteria</taxon>
        <taxon>Pseudomonadati</taxon>
        <taxon>Pseudomonadota</taxon>
        <taxon>Alphaproteobacteria</taxon>
        <taxon>Hyphomicrobiales</taxon>
        <taxon>Tepidamorphaceae</taxon>
        <taxon>Microbaculum</taxon>
    </lineage>
</organism>
<dbReference type="InterPro" id="IPR010319">
    <property type="entry name" value="Transglutaminase-like_Cys_pept"/>
</dbReference>
<evidence type="ECO:0000313" key="2">
    <source>
        <dbReference type="EMBL" id="MEJ8574537.1"/>
    </source>
</evidence>
<keyword evidence="3" id="KW-1185">Reference proteome</keyword>
<name>A0AAW9RW63_9HYPH</name>
<dbReference type="Pfam" id="PF06035">
    <property type="entry name" value="Peptidase_C93"/>
    <property type="match status" value="1"/>
</dbReference>
<sequence length="212" mass="23631">MRIYIATTALLLGLLGTNASASQLSPTPGQDSAETRMSEYAASRPPIGYVQFCNDNPRECRSGSPMPQRLVLTPARLKQLNEVNDLVNEAIAPITDEDLYGVAEKWTYPLDRGDCEDYVLLKRRLLAERGWPLSSLLITVVRDTKGDGHAVLTVTTSAGDLVLDNQVPEIHFWRDTPYDFLKRQSKTDPNAWVSLRYDDSQSQYSVGGTPNR</sequence>